<protein>
    <submittedName>
        <fullName evidence="4">Septum formation initiator family protein</fullName>
    </submittedName>
</protein>
<keyword evidence="2" id="KW-0472">Membrane</keyword>
<evidence type="ECO:0000256" key="1">
    <source>
        <dbReference type="SAM" id="Coils"/>
    </source>
</evidence>
<dbReference type="InterPro" id="IPR039076">
    <property type="entry name" value="DivIC"/>
</dbReference>
<evidence type="ECO:0000313" key="4">
    <source>
        <dbReference type="EMBL" id="MBJ7639708.1"/>
    </source>
</evidence>
<evidence type="ECO:0000256" key="2">
    <source>
        <dbReference type="SAM" id="Phobius"/>
    </source>
</evidence>
<keyword evidence="5" id="KW-1185">Reference proteome</keyword>
<dbReference type="Pfam" id="PF04977">
    <property type="entry name" value="DivIC"/>
    <property type="match status" value="1"/>
</dbReference>
<feature type="transmembrane region" description="Helical" evidence="2">
    <location>
        <begin position="36"/>
        <end position="55"/>
    </location>
</feature>
<gene>
    <name evidence="4" type="ORF">HAU20_10015</name>
    <name evidence="3" type="ORF">HAU43_09705</name>
</gene>
<dbReference type="AlphaFoldDB" id="A0A1T4J8Z9"/>
<dbReference type="EMBL" id="JAAOCP010000015">
    <property type="protein sequence ID" value="MBJ7639708.1"/>
    <property type="molecule type" value="Genomic_DNA"/>
</dbReference>
<dbReference type="Proteomes" id="UP000808038">
    <property type="component" value="Unassembled WGS sequence"/>
</dbReference>
<keyword evidence="1" id="KW-0175">Coiled coil</keyword>
<reference evidence="4" key="1">
    <citation type="submission" date="2020-02" db="EMBL/GenBank/DDBJ databases">
        <authorList>
            <person name="Fontana A."/>
            <person name="Patrone V."/>
            <person name="Morelli L."/>
        </authorList>
    </citation>
    <scope>NUCLEOTIDE SEQUENCE</scope>
    <source>
        <strain evidence="3">CCUG 30943</strain>
        <strain evidence="4">CCUG 43002</strain>
    </source>
</reference>
<dbReference type="EMBL" id="JAAOCX010000015">
    <property type="protein sequence ID" value="MBJ7633355.1"/>
    <property type="molecule type" value="Genomic_DNA"/>
</dbReference>
<dbReference type="GO" id="GO:0051301">
    <property type="term" value="P:cell division"/>
    <property type="evidence" value="ECO:0007669"/>
    <property type="project" value="InterPro"/>
</dbReference>
<evidence type="ECO:0000313" key="5">
    <source>
        <dbReference type="Proteomes" id="UP000728106"/>
    </source>
</evidence>
<dbReference type="PANTHER" id="PTHR40027">
    <property type="entry name" value="CELL DIVISION PROTEIN DIVIC"/>
    <property type="match status" value="1"/>
</dbReference>
<feature type="coiled-coil region" evidence="1">
    <location>
        <begin position="64"/>
        <end position="98"/>
    </location>
</feature>
<dbReference type="PANTHER" id="PTHR40027:SF1">
    <property type="entry name" value="CELL DIVISION PROTEIN DIVIC"/>
    <property type="match status" value="1"/>
</dbReference>
<name>A0A1T4J8Z9_WEICO</name>
<keyword evidence="2" id="KW-1133">Transmembrane helix</keyword>
<reference evidence="4 5" key="2">
    <citation type="journal article" date="2021" name="Int. J. Food Microbiol.">
        <title>Safety demonstration of a microbial species for use in the food chain: Weissella confusa.</title>
        <authorList>
            <person name="Bourdichon F."/>
            <person name="Patrone V."/>
            <person name="Fontana A."/>
            <person name="Milani G."/>
            <person name="Morelli L."/>
        </authorList>
    </citation>
    <scope>NUCLEOTIDE SEQUENCE [LARGE SCALE GENOMIC DNA]</scope>
    <source>
        <strain evidence="3">CCUG 30943</strain>
        <strain evidence="4 5">CCUG 43002</strain>
    </source>
</reference>
<dbReference type="Proteomes" id="UP000728106">
    <property type="component" value="Unassembled WGS sequence"/>
</dbReference>
<sequence>MMAVNKQSNITPLNAKSANQLNLEERKMRYHQVVHLRRRVVLVAVMVIVTIFAMVNYHTQYVKYEAASQSLETAKSNLDKANKTNANLKQEVKDLGDNSYLEKLIREKYMYSKDGEVVFNLPGE</sequence>
<accession>A0A1T4J8Z9</accession>
<evidence type="ECO:0000313" key="3">
    <source>
        <dbReference type="EMBL" id="MBJ7633355.1"/>
    </source>
</evidence>
<proteinExistence type="predicted"/>
<dbReference type="InterPro" id="IPR007060">
    <property type="entry name" value="FtsL/DivIC"/>
</dbReference>
<comment type="caution">
    <text evidence="4">The sequence shown here is derived from an EMBL/GenBank/DDBJ whole genome shotgun (WGS) entry which is preliminary data.</text>
</comment>
<organism evidence="4 5">
    <name type="scientific">Weissella confusa</name>
    <name type="common">Lactobacillus confusus</name>
    <dbReference type="NCBI Taxonomy" id="1583"/>
    <lineage>
        <taxon>Bacteria</taxon>
        <taxon>Bacillati</taxon>
        <taxon>Bacillota</taxon>
        <taxon>Bacilli</taxon>
        <taxon>Lactobacillales</taxon>
        <taxon>Lactobacillaceae</taxon>
        <taxon>Weissella</taxon>
    </lineage>
</organism>
<keyword evidence="2" id="KW-0812">Transmembrane</keyword>
<dbReference type="RefSeq" id="WP_003610462.1">
    <property type="nucleotide sequence ID" value="NZ_ALXH01000105.1"/>
</dbReference>
<dbReference type="GeneID" id="57979828"/>